<evidence type="ECO:0000256" key="23">
    <source>
        <dbReference type="ARBA" id="ARBA00048180"/>
    </source>
</evidence>
<evidence type="ECO:0000256" key="12">
    <source>
        <dbReference type="ARBA" id="ARBA00023273"/>
    </source>
</evidence>
<evidence type="ECO:0000256" key="17">
    <source>
        <dbReference type="ARBA" id="ARBA00040123"/>
    </source>
</evidence>
<keyword evidence="8" id="KW-0276">Fatty acid metabolism</keyword>
<evidence type="ECO:0000256" key="19">
    <source>
        <dbReference type="ARBA" id="ARBA00047588"/>
    </source>
</evidence>
<evidence type="ECO:0000256" key="11">
    <source>
        <dbReference type="ARBA" id="ARBA00023136"/>
    </source>
</evidence>
<keyword evidence="26" id="KW-1185">Reference proteome</keyword>
<evidence type="ECO:0000256" key="13">
    <source>
        <dbReference type="ARBA" id="ARBA00035852"/>
    </source>
</evidence>
<dbReference type="Gene3D" id="3.10.129.10">
    <property type="entry name" value="Hotdog Thioesterase"/>
    <property type="match status" value="1"/>
</dbReference>
<dbReference type="InterPro" id="IPR029069">
    <property type="entry name" value="HotDog_dom_sf"/>
</dbReference>
<comment type="catalytic activity">
    <reaction evidence="14">
        <text>(9Z)-octadecenoyl-CoA + H2O = (9Z)-octadecenoate + CoA + H(+)</text>
        <dbReference type="Rhea" id="RHEA:40139"/>
        <dbReference type="ChEBI" id="CHEBI:15377"/>
        <dbReference type="ChEBI" id="CHEBI:15378"/>
        <dbReference type="ChEBI" id="CHEBI:30823"/>
        <dbReference type="ChEBI" id="CHEBI:57287"/>
        <dbReference type="ChEBI" id="CHEBI:57387"/>
    </reaction>
    <physiologicalReaction direction="left-to-right" evidence="14">
        <dbReference type="Rhea" id="RHEA:40140"/>
    </physiologicalReaction>
</comment>
<evidence type="ECO:0000256" key="10">
    <source>
        <dbReference type="ARBA" id="ARBA00023098"/>
    </source>
</evidence>
<keyword evidence="4" id="KW-1003">Cell membrane</keyword>
<dbReference type="EMBL" id="FNSC01000001">
    <property type="protein sequence ID" value="SED46067.1"/>
    <property type="molecule type" value="Genomic_DNA"/>
</dbReference>
<comment type="catalytic activity">
    <reaction evidence="20">
        <text>hexadecanoyl-CoA + H2O = hexadecanoate + CoA + H(+)</text>
        <dbReference type="Rhea" id="RHEA:16645"/>
        <dbReference type="ChEBI" id="CHEBI:7896"/>
        <dbReference type="ChEBI" id="CHEBI:15377"/>
        <dbReference type="ChEBI" id="CHEBI:15378"/>
        <dbReference type="ChEBI" id="CHEBI:57287"/>
        <dbReference type="ChEBI" id="CHEBI:57379"/>
        <dbReference type="EC" id="3.1.2.2"/>
    </reaction>
    <physiologicalReaction direction="left-to-right" evidence="20">
        <dbReference type="Rhea" id="RHEA:16646"/>
    </physiologicalReaction>
</comment>
<dbReference type="PANTHER" id="PTHR12418:SF19">
    <property type="entry name" value="ACYL-COENZYME A THIOESTERASE THEM4"/>
    <property type="match status" value="1"/>
</dbReference>
<evidence type="ECO:0000256" key="2">
    <source>
        <dbReference type="ARBA" id="ARBA00004496"/>
    </source>
</evidence>
<comment type="catalytic activity">
    <reaction evidence="22">
        <text>dodecanoyl-CoA + H2O = dodecanoate + CoA + H(+)</text>
        <dbReference type="Rhea" id="RHEA:30135"/>
        <dbReference type="ChEBI" id="CHEBI:15377"/>
        <dbReference type="ChEBI" id="CHEBI:15378"/>
        <dbReference type="ChEBI" id="CHEBI:18262"/>
        <dbReference type="ChEBI" id="CHEBI:57287"/>
        <dbReference type="ChEBI" id="CHEBI:57375"/>
    </reaction>
    <physiologicalReaction direction="left-to-right" evidence="22">
        <dbReference type="Rhea" id="RHEA:30136"/>
    </physiologicalReaction>
</comment>
<dbReference type="InterPro" id="IPR003736">
    <property type="entry name" value="PAAI_dom"/>
</dbReference>
<evidence type="ECO:0000256" key="20">
    <source>
        <dbReference type="ARBA" id="ARBA00047734"/>
    </source>
</evidence>
<evidence type="ECO:0000256" key="16">
    <source>
        <dbReference type="ARBA" id="ARBA00038848"/>
    </source>
</evidence>
<protein>
    <recommendedName>
        <fullName evidence="17">Acyl-coenzyme A thioesterase THEM4</fullName>
        <ecNumber evidence="16">3.1.2.2</ecNumber>
    </recommendedName>
    <alternativeName>
        <fullName evidence="18">Thioesterase superfamily member 4</fullName>
    </alternativeName>
</protein>
<accession>A0A1H5AV06</accession>
<evidence type="ECO:0000256" key="18">
    <source>
        <dbReference type="ARBA" id="ARBA00043210"/>
    </source>
</evidence>
<keyword evidence="5" id="KW-0963">Cytoplasm</keyword>
<evidence type="ECO:0000256" key="5">
    <source>
        <dbReference type="ARBA" id="ARBA00022490"/>
    </source>
</evidence>
<dbReference type="GO" id="GO:0016289">
    <property type="term" value="F:acyl-CoA hydrolase activity"/>
    <property type="evidence" value="ECO:0007669"/>
    <property type="project" value="UniProtKB-ARBA"/>
</dbReference>
<evidence type="ECO:0000256" key="4">
    <source>
        <dbReference type="ARBA" id="ARBA00022475"/>
    </source>
</evidence>
<dbReference type="GO" id="GO:0005737">
    <property type="term" value="C:cytoplasm"/>
    <property type="evidence" value="ECO:0007669"/>
    <property type="project" value="UniProtKB-SubCell"/>
</dbReference>
<comment type="subcellular location">
    <subcellularLocation>
        <location evidence="3">Cell projection</location>
        <location evidence="3">Ruffle membrane</location>
    </subcellularLocation>
    <subcellularLocation>
        <location evidence="2">Cytoplasm</location>
    </subcellularLocation>
    <subcellularLocation>
        <location evidence="1">Membrane</location>
        <topology evidence="1">Peripheral membrane protein</topology>
    </subcellularLocation>
</comment>
<dbReference type="STRING" id="53406.SAMN05421553_2700"/>
<comment type="catalytic activity">
    <reaction evidence="13">
        <text>(5Z,8Z,11Z,14Z)-eicosatetraenoyl-CoA + H2O = (5Z,8Z,11Z,14Z)-eicosatetraenoate + CoA + H(+)</text>
        <dbReference type="Rhea" id="RHEA:40151"/>
        <dbReference type="ChEBI" id="CHEBI:15377"/>
        <dbReference type="ChEBI" id="CHEBI:15378"/>
        <dbReference type="ChEBI" id="CHEBI:32395"/>
        <dbReference type="ChEBI" id="CHEBI:57287"/>
        <dbReference type="ChEBI" id="CHEBI:57368"/>
    </reaction>
    <physiologicalReaction direction="left-to-right" evidence="13">
        <dbReference type="Rhea" id="RHEA:40152"/>
    </physiologicalReaction>
</comment>
<evidence type="ECO:0000256" key="3">
    <source>
        <dbReference type="ARBA" id="ARBA00004632"/>
    </source>
</evidence>
<dbReference type="CDD" id="cd03443">
    <property type="entry name" value="PaaI_thioesterase"/>
    <property type="match status" value="1"/>
</dbReference>
<evidence type="ECO:0000256" key="8">
    <source>
        <dbReference type="ARBA" id="ARBA00022832"/>
    </source>
</evidence>
<keyword evidence="12" id="KW-0966">Cell projection</keyword>
<evidence type="ECO:0000259" key="24">
    <source>
        <dbReference type="Pfam" id="PF03061"/>
    </source>
</evidence>
<dbReference type="Proteomes" id="UP000242849">
    <property type="component" value="Unassembled WGS sequence"/>
</dbReference>
<dbReference type="RefSeq" id="WP_090381902.1">
    <property type="nucleotide sequence ID" value="NZ_FNSC01000001.1"/>
</dbReference>
<evidence type="ECO:0000256" key="15">
    <source>
        <dbReference type="ARBA" id="ARBA00038456"/>
    </source>
</evidence>
<dbReference type="Pfam" id="PF03061">
    <property type="entry name" value="4HBT"/>
    <property type="match status" value="1"/>
</dbReference>
<keyword evidence="7" id="KW-0378">Hydrolase</keyword>
<dbReference type="InterPro" id="IPR052365">
    <property type="entry name" value="THEM4/THEM5_acyl-CoA_thioest"/>
</dbReference>
<dbReference type="InterPro" id="IPR006683">
    <property type="entry name" value="Thioestr_dom"/>
</dbReference>
<evidence type="ECO:0000256" key="7">
    <source>
        <dbReference type="ARBA" id="ARBA00022801"/>
    </source>
</evidence>
<proteinExistence type="inferred from homology"/>
<name>A0A1H5AV06_PSEAG</name>
<dbReference type="GO" id="GO:0006631">
    <property type="term" value="P:fatty acid metabolic process"/>
    <property type="evidence" value="ECO:0007669"/>
    <property type="project" value="UniProtKB-KW"/>
</dbReference>
<comment type="catalytic activity">
    <reaction evidence="23">
        <text>tetradecanoyl-CoA + H2O = tetradecanoate + CoA + H(+)</text>
        <dbReference type="Rhea" id="RHEA:40119"/>
        <dbReference type="ChEBI" id="CHEBI:15377"/>
        <dbReference type="ChEBI" id="CHEBI:15378"/>
        <dbReference type="ChEBI" id="CHEBI:30807"/>
        <dbReference type="ChEBI" id="CHEBI:57287"/>
        <dbReference type="ChEBI" id="CHEBI:57385"/>
    </reaction>
    <physiologicalReaction direction="left-to-right" evidence="23">
        <dbReference type="Rhea" id="RHEA:40120"/>
    </physiologicalReaction>
</comment>
<dbReference type="SUPFAM" id="SSF54637">
    <property type="entry name" value="Thioesterase/thiol ester dehydrase-isomerase"/>
    <property type="match status" value="1"/>
</dbReference>
<evidence type="ECO:0000256" key="14">
    <source>
        <dbReference type="ARBA" id="ARBA00037002"/>
    </source>
</evidence>
<evidence type="ECO:0000256" key="21">
    <source>
        <dbReference type="ARBA" id="ARBA00047969"/>
    </source>
</evidence>
<dbReference type="NCBIfam" id="TIGR00369">
    <property type="entry name" value="unchar_dom_1"/>
    <property type="match status" value="1"/>
</dbReference>
<keyword evidence="11" id="KW-0472">Membrane</keyword>
<dbReference type="GO" id="GO:0016020">
    <property type="term" value="C:membrane"/>
    <property type="evidence" value="ECO:0007669"/>
    <property type="project" value="UniProtKB-SubCell"/>
</dbReference>
<dbReference type="EC" id="3.1.2.2" evidence="16"/>
<dbReference type="OrthoDB" id="9813282at2"/>
<keyword evidence="9" id="KW-0809">Transit peptide</keyword>
<dbReference type="AlphaFoldDB" id="A0A1H5AV06"/>
<evidence type="ECO:0000256" key="6">
    <source>
        <dbReference type="ARBA" id="ARBA00022703"/>
    </source>
</evidence>
<comment type="catalytic activity">
    <reaction evidence="21">
        <text>decanoyl-CoA + H2O = decanoate + CoA + H(+)</text>
        <dbReference type="Rhea" id="RHEA:40059"/>
        <dbReference type="ChEBI" id="CHEBI:15377"/>
        <dbReference type="ChEBI" id="CHEBI:15378"/>
        <dbReference type="ChEBI" id="CHEBI:27689"/>
        <dbReference type="ChEBI" id="CHEBI:57287"/>
        <dbReference type="ChEBI" id="CHEBI:61430"/>
    </reaction>
    <physiologicalReaction direction="left-to-right" evidence="21">
        <dbReference type="Rhea" id="RHEA:40060"/>
    </physiologicalReaction>
</comment>
<evidence type="ECO:0000256" key="9">
    <source>
        <dbReference type="ARBA" id="ARBA00022946"/>
    </source>
</evidence>
<sequence>MHGSLFERLKVWLTGDIAADYGISQLQAAAGVASFSSQPPAVHFNPLGGVHGGYTATLFDAALGLAVYSQASASEVYVTASLQANYLRPIGLAALPLRTEACVQQREGREVAVQATLHDAQGLLCATANGVFTCLRHTASGATQSVGLPAR</sequence>
<organism evidence="25 26">
    <name type="scientific">Pseudomonas anguilliseptica</name>
    <dbReference type="NCBI Taxonomy" id="53406"/>
    <lineage>
        <taxon>Bacteria</taxon>
        <taxon>Pseudomonadati</taxon>
        <taxon>Pseudomonadota</taxon>
        <taxon>Gammaproteobacteria</taxon>
        <taxon>Pseudomonadales</taxon>
        <taxon>Pseudomonadaceae</taxon>
        <taxon>Pseudomonas</taxon>
    </lineage>
</organism>
<gene>
    <name evidence="25" type="ORF">SAMN05421553_2700</name>
</gene>
<evidence type="ECO:0000256" key="1">
    <source>
        <dbReference type="ARBA" id="ARBA00004170"/>
    </source>
</evidence>
<reference evidence="26" key="1">
    <citation type="submission" date="2016-10" db="EMBL/GenBank/DDBJ databases">
        <authorList>
            <person name="Varghese N."/>
            <person name="Submissions S."/>
        </authorList>
    </citation>
    <scope>NUCLEOTIDE SEQUENCE [LARGE SCALE GENOMIC DNA]</scope>
    <source>
        <strain evidence="26">DSM 12111</strain>
    </source>
</reference>
<dbReference type="PANTHER" id="PTHR12418">
    <property type="entry name" value="ACYL-COENZYME A THIOESTERASE THEM4"/>
    <property type="match status" value="1"/>
</dbReference>
<keyword evidence="6" id="KW-0053">Apoptosis</keyword>
<feature type="domain" description="Thioesterase" evidence="24">
    <location>
        <begin position="48"/>
        <end position="126"/>
    </location>
</feature>
<evidence type="ECO:0000313" key="25">
    <source>
        <dbReference type="EMBL" id="SED46067.1"/>
    </source>
</evidence>
<comment type="catalytic activity">
    <reaction evidence="19">
        <text>octanoyl-CoA + H2O = octanoate + CoA + H(+)</text>
        <dbReference type="Rhea" id="RHEA:30143"/>
        <dbReference type="ChEBI" id="CHEBI:15377"/>
        <dbReference type="ChEBI" id="CHEBI:15378"/>
        <dbReference type="ChEBI" id="CHEBI:25646"/>
        <dbReference type="ChEBI" id="CHEBI:57287"/>
        <dbReference type="ChEBI" id="CHEBI:57386"/>
    </reaction>
    <physiologicalReaction direction="left-to-right" evidence="19">
        <dbReference type="Rhea" id="RHEA:30144"/>
    </physiologicalReaction>
</comment>
<evidence type="ECO:0000256" key="22">
    <source>
        <dbReference type="ARBA" id="ARBA00048074"/>
    </source>
</evidence>
<comment type="similarity">
    <text evidence="15">Belongs to the THEM4/THEM5 thioesterase family.</text>
</comment>
<evidence type="ECO:0000313" key="26">
    <source>
        <dbReference type="Proteomes" id="UP000242849"/>
    </source>
</evidence>
<keyword evidence="10" id="KW-0443">Lipid metabolism</keyword>